<feature type="transmembrane region" description="Helical" evidence="7">
    <location>
        <begin position="194"/>
        <end position="210"/>
    </location>
</feature>
<keyword evidence="5 7" id="KW-1133">Transmembrane helix</keyword>
<keyword evidence="13" id="KW-1185">Reference proteome</keyword>
<keyword evidence="3" id="KW-1003">Cell membrane</keyword>
<protein>
    <recommendedName>
        <fullName evidence="7">Sodium/nucleoside cotransporter</fullName>
    </recommendedName>
</protein>
<feature type="transmembrane region" description="Helical" evidence="7">
    <location>
        <begin position="123"/>
        <end position="147"/>
    </location>
</feature>
<evidence type="ECO:0000256" key="8">
    <source>
        <dbReference type="SAM" id="MobiDB-lite"/>
    </source>
</evidence>
<dbReference type="EMBL" id="JAZGQO010000021">
    <property type="protein sequence ID" value="KAK6166058.1"/>
    <property type="molecule type" value="Genomic_DNA"/>
</dbReference>
<dbReference type="Pfam" id="PF07670">
    <property type="entry name" value="Gate"/>
    <property type="match status" value="1"/>
</dbReference>
<evidence type="ECO:0000256" key="5">
    <source>
        <dbReference type="ARBA" id="ARBA00022989"/>
    </source>
</evidence>
<dbReference type="Proteomes" id="UP001347796">
    <property type="component" value="Unassembled WGS sequence"/>
</dbReference>
<proteinExistence type="inferred from homology"/>
<feature type="domain" description="Nucleoside transporter/FeoB GTPase Gate" evidence="11">
    <location>
        <begin position="278"/>
        <end position="374"/>
    </location>
</feature>
<dbReference type="InterPro" id="IPR011642">
    <property type="entry name" value="Gate_dom"/>
</dbReference>
<feature type="transmembrane region" description="Helical" evidence="7">
    <location>
        <begin position="277"/>
        <end position="300"/>
    </location>
</feature>
<feature type="transmembrane region" description="Helical" evidence="7">
    <location>
        <begin position="575"/>
        <end position="596"/>
    </location>
</feature>
<dbReference type="InterPro" id="IPR011657">
    <property type="entry name" value="CNT_C_dom"/>
</dbReference>
<feature type="compositionally biased region" description="Polar residues" evidence="8">
    <location>
        <begin position="1"/>
        <end position="11"/>
    </location>
</feature>
<dbReference type="NCBIfam" id="TIGR00804">
    <property type="entry name" value="nupC"/>
    <property type="match status" value="1"/>
</dbReference>
<evidence type="ECO:0000256" key="4">
    <source>
        <dbReference type="ARBA" id="ARBA00022692"/>
    </source>
</evidence>
<dbReference type="GO" id="GO:0005886">
    <property type="term" value="C:plasma membrane"/>
    <property type="evidence" value="ECO:0007669"/>
    <property type="project" value="UniProtKB-SubCell"/>
</dbReference>
<feature type="compositionally biased region" description="Basic and acidic residues" evidence="8">
    <location>
        <begin position="12"/>
        <end position="21"/>
    </location>
</feature>
<dbReference type="InterPro" id="IPR008276">
    <property type="entry name" value="C_nuclsd_transpt"/>
</dbReference>
<dbReference type="PANTHER" id="PTHR10590:SF4">
    <property type="entry name" value="SOLUTE CARRIER FAMILY 28 MEMBER 3"/>
    <property type="match status" value="1"/>
</dbReference>
<feature type="transmembrane region" description="Helical" evidence="7">
    <location>
        <begin position="353"/>
        <end position="375"/>
    </location>
</feature>
<dbReference type="InterPro" id="IPR002668">
    <property type="entry name" value="CNT_N_dom"/>
</dbReference>
<dbReference type="GO" id="GO:0005415">
    <property type="term" value="F:nucleoside:sodium symporter activity"/>
    <property type="evidence" value="ECO:0007669"/>
    <property type="project" value="TreeGrafter"/>
</dbReference>
<accession>A0AAN8G1L1</accession>
<feature type="transmembrane region" description="Helical" evidence="7">
    <location>
        <begin position="473"/>
        <end position="492"/>
    </location>
</feature>
<evidence type="ECO:0000256" key="7">
    <source>
        <dbReference type="RuleBase" id="RU362018"/>
    </source>
</evidence>
<keyword evidence="4 7" id="KW-0812">Transmembrane</keyword>
<gene>
    <name evidence="12" type="ORF">SNE40_022839</name>
</gene>
<name>A0AAN8G1L1_PATCE</name>
<evidence type="ECO:0000313" key="13">
    <source>
        <dbReference type="Proteomes" id="UP001347796"/>
    </source>
</evidence>
<keyword evidence="7" id="KW-0813">Transport</keyword>
<keyword evidence="6 7" id="KW-0472">Membrane</keyword>
<feature type="transmembrane region" description="Helical" evidence="7">
    <location>
        <begin position="90"/>
        <end position="111"/>
    </location>
</feature>
<sequence>MSNDVQLTNMKQIDDVPENTHHPSKPYIDDAYVDSIESLLDKDDDVEKQNAYGSVDNVDKDVSKDYNMCSRQVLTIQSAVVSLYINNEKWIWRIFYILLAILFVIYFAFAMNYHFGDEGSYRLLGYTVLGVFLFFMHFAGPYIYPAISQCTKVFEGKNSARNARIIKWLLYIIASVCIVTTLIIYVVLETPKNLVSLAGLAGFLLITYITSVNPAKVNWHPIFWGLALQYFFALIILRTQPGYELFDWLGDRVTEFLEYTDAGSEFVFGPNFKDHFFAFKVMPVVTFFSTFIAITYYFGVMQAIVRVFGRFLSFCLGTTPAESLNAAGNIFVGMTEAPLMIKPFLPIMTLSELHAVMTGGFATIAGSVFGAYLSYGVPGNHLLSASVMSAPAALAISKLTYPETQKTKSSDDDYNKMVKGKERNVIEAASAGASLSIQLIANIVVNLIAFLALLEFVNACLTWAGNRVGWEGITFQFICSYVLYPVALFMGTEIADCRQVAKLIGIKTFTNEFIAYGALSVYMNNKVNYTKYISAFPNMTDSDLWETRGDDMFLIQTNETLVGGIMSERSEIISTYSLCGFSNIGSMGILLGGLSALAPERKTDLSSIVLRAMIAGNIACFLTACIAGLFFQPMA</sequence>
<feature type="domain" description="Concentrative nucleoside transporter N-terminal" evidence="9">
    <location>
        <begin position="198"/>
        <end position="270"/>
    </location>
</feature>
<evidence type="ECO:0000256" key="3">
    <source>
        <dbReference type="ARBA" id="ARBA00022475"/>
    </source>
</evidence>
<evidence type="ECO:0000256" key="6">
    <source>
        <dbReference type="ARBA" id="ARBA00023136"/>
    </source>
</evidence>
<evidence type="ECO:0000259" key="11">
    <source>
        <dbReference type="Pfam" id="PF07670"/>
    </source>
</evidence>
<evidence type="ECO:0000256" key="2">
    <source>
        <dbReference type="ARBA" id="ARBA00009033"/>
    </source>
</evidence>
<feature type="transmembrane region" description="Helical" evidence="7">
    <location>
        <begin position="425"/>
        <end position="453"/>
    </location>
</feature>
<feature type="transmembrane region" description="Helical" evidence="7">
    <location>
        <begin position="222"/>
        <end position="239"/>
    </location>
</feature>
<evidence type="ECO:0000259" key="9">
    <source>
        <dbReference type="Pfam" id="PF01773"/>
    </source>
</evidence>
<dbReference type="AlphaFoldDB" id="A0AAN8G1L1"/>
<feature type="domain" description="Concentrative nucleoside transporter C-terminal" evidence="10">
    <location>
        <begin position="381"/>
        <end position="628"/>
    </location>
</feature>
<comment type="subcellular location">
    <subcellularLocation>
        <location evidence="1">Cell membrane</location>
        <topology evidence="1">Multi-pass membrane protein</topology>
    </subcellularLocation>
</comment>
<evidence type="ECO:0000256" key="1">
    <source>
        <dbReference type="ARBA" id="ARBA00004651"/>
    </source>
</evidence>
<dbReference type="Pfam" id="PF01773">
    <property type="entry name" value="Nucleos_tra2_N"/>
    <property type="match status" value="1"/>
</dbReference>
<evidence type="ECO:0000259" key="10">
    <source>
        <dbReference type="Pfam" id="PF07662"/>
    </source>
</evidence>
<reference evidence="12 13" key="1">
    <citation type="submission" date="2024-01" db="EMBL/GenBank/DDBJ databases">
        <title>The genome of the rayed Mediterranean limpet Patella caerulea (Linnaeus, 1758).</title>
        <authorList>
            <person name="Anh-Thu Weber A."/>
            <person name="Halstead-Nussloch G."/>
        </authorList>
    </citation>
    <scope>NUCLEOTIDE SEQUENCE [LARGE SCALE GENOMIC DNA]</scope>
    <source>
        <strain evidence="12">AATW-2023a</strain>
        <tissue evidence="12">Whole specimen</tissue>
    </source>
</reference>
<dbReference type="PANTHER" id="PTHR10590">
    <property type="entry name" value="SODIUM/NUCLEOSIDE COTRANSPORTER"/>
    <property type="match status" value="1"/>
</dbReference>
<evidence type="ECO:0000313" key="12">
    <source>
        <dbReference type="EMBL" id="KAK6166058.1"/>
    </source>
</evidence>
<dbReference type="Pfam" id="PF07662">
    <property type="entry name" value="Nucleos_tra2_C"/>
    <property type="match status" value="1"/>
</dbReference>
<feature type="region of interest" description="Disordered" evidence="8">
    <location>
        <begin position="1"/>
        <end position="26"/>
    </location>
</feature>
<dbReference type="InterPro" id="IPR018270">
    <property type="entry name" value="C_nuclsd_transpt_met_bac"/>
</dbReference>
<organism evidence="12 13">
    <name type="scientific">Patella caerulea</name>
    <name type="common">Rayed Mediterranean limpet</name>
    <dbReference type="NCBI Taxonomy" id="87958"/>
    <lineage>
        <taxon>Eukaryota</taxon>
        <taxon>Metazoa</taxon>
        <taxon>Spiralia</taxon>
        <taxon>Lophotrochozoa</taxon>
        <taxon>Mollusca</taxon>
        <taxon>Gastropoda</taxon>
        <taxon>Patellogastropoda</taxon>
        <taxon>Patelloidea</taxon>
        <taxon>Patellidae</taxon>
        <taxon>Patella</taxon>
    </lineage>
</organism>
<comment type="caution">
    <text evidence="12">The sequence shown here is derived from an EMBL/GenBank/DDBJ whole genome shotgun (WGS) entry which is preliminary data.</text>
</comment>
<feature type="transmembrane region" description="Helical" evidence="7">
    <location>
        <begin position="168"/>
        <end position="188"/>
    </location>
</feature>
<feature type="transmembrane region" description="Helical" evidence="7">
    <location>
        <begin position="608"/>
        <end position="631"/>
    </location>
</feature>
<comment type="similarity">
    <text evidence="2 7">Belongs to the concentrative nucleoside transporter (CNT) (TC 2.A.41) family.</text>
</comment>